<dbReference type="Gene3D" id="3.40.980.10">
    <property type="entry name" value="MoaB/Mog-like domain"/>
    <property type="match status" value="1"/>
</dbReference>
<dbReference type="InterPro" id="IPR036425">
    <property type="entry name" value="MoaB/Mog-like_dom_sf"/>
</dbReference>
<dbReference type="PANTHER" id="PTHR10192">
    <property type="entry name" value="MOLYBDOPTERIN BIOSYNTHESIS PROTEIN"/>
    <property type="match status" value="1"/>
</dbReference>
<evidence type="ECO:0000256" key="5">
    <source>
        <dbReference type="ARBA" id="ARBA00023150"/>
    </source>
</evidence>
<dbReference type="EC" id="2.10.1.1" evidence="7"/>
<dbReference type="InterPro" id="IPR001453">
    <property type="entry name" value="MoaB/Mog_dom"/>
</dbReference>
<dbReference type="NCBIfam" id="NF045515">
    <property type="entry name" value="Glp_gephyrin"/>
    <property type="match status" value="1"/>
</dbReference>
<dbReference type="Proteomes" id="UP001597368">
    <property type="component" value="Unassembled WGS sequence"/>
</dbReference>
<dbReference type="InterPro" id="IPR005110">
    <property type="entry name" value="MoeA_linker/N"/>
</dbReference>
<comment type="pathway">
    <text evidence="2 7">Cofactor biosynthesis; molybdopterin biosynthesis.</text>
</comment>
<dbReference type="EMBL" id="JBHUFV010000106">
    <property type="protein sequence ID" value="MFD1940362.1"/>
    <property type="molecule type" value="Genomic_DNA"/>
</dbReference>
<keyword evidence="7" id="KW-0808">Transferase</keyword>
<dbReference type="Pfam" id="PF00994">
    <property type="entry name" value="MoCF_biosynth"/>
    <property type="match status" value="1"/>
</dbReference>
<protein>
    <recommendedName>
        <fullName evidence="7">Molybdopterin molybdenumtransferase</fullName>
        <ecNumber evidence="7">2.10.1.1</ecNumber>
    </recommendedName>
</protein>
<dbReference type="InterPro" id="IPR036135">
    <property type="entry name" value="MoeA_linker/N_sf"/>
</dbReference>
<feature type="domain" description="MoaB/Mog" evidence="8">
    <location>
        <begin position="175"/>
        <end position="314"/>
    </location>
</feature>
<evidence type="ECO:0000259" key="8">
    <source>
        <dbReference type="SMART" id="SM00852"/>
    </source>
</evidence>
<evidence type="ECO:0000256" key="1">
    <source>
        <dbReference type="ARBA" id="ARBA00002901"/>
    </source>
</evidence>
<dbReference type="InterPro" id="IPR005111">
    <property type="entry name" value="MoeA_C_domain_IV"/>
</dbReference>
<name>A0ABW4TH53_9ACTN</name>
<comment type="function">
    <text evidence="1 7">Catalyzes the insertion of molybdate into adenylated molybdopterin with the concomitant release of AMP.</text>
</comment>
<evidence type="ECO:0000256" key="2">
    <source>
        <dbReference type="ARBA" id="ARBA00005046"/>
    </source>
</evidence>
<dbReference type="NCBIfam" id="TIGR00177">
    <property type="entry name" value="molyb_syn"/>
    <property type="match status" value="1"/>
</dbReference>
<dbReference type="PANTHER" id="PTHR10192:SF5">
    <property type="entry name" value="GEPHYRIN"/>
    <property type="match status" value="1"/>
</dbReference>
<evidence type="ECO:0000256" key="4">
    <source>
        <dbReference type="ARBA" id="ARBA00022505"/>
    </source>
</evidence>
<gene>
    <name evidence="9" type="primary">glp</name>
    <name evidence="9" type="ORF">ACFSKW_53780</name>
</gene>
<keyword evidence="7" id="KW-0479">Metal-binding</keyword>
<dbReference type="Gene3D" id="2.170.190.11">
    <property type="entry name" value="Molybdopterin biosynthesis moea protein, domain 3"/>
    <property type="match status" value="1"/>
</dbReference>
<dbReference type="Gene3D" id="2.40.340.10">
    <property type="entry name" value="MoeA, C-terminal, domain IV"/>
    <property type="match status" value="1"/>
</dbReference>
<comment type="similarity">
    <text evidence="3 7">Belongs to the MoeA family.</text>
</comment>
<dbReference type="SUPFAM" id="SSF63867">
    <property type="entry name" value="MoeA C-terminal domain-like"/>
    <property type="match status" value="1"/>
</dbReference>
<dbReference type="SMART" id="SM00852">
    <property type="entry name" value="MoCF_biosynth"/>
    <property type="match status" value="1"/>
</dbReference>
<comment type="catalytic activity">
    <reaction evidence="6">
        <text>adenylyl-molybdopterin + molybdate = Mo-molybdopterin + AMP + H(+)</text>
        <dbReference type="Rhea" id="RHEA:35047"/>
        <dbReference type="ChEBI" id="CHEBI:15378"/>
        <dbReference type="ChEBI" id="CHEBI:36264"/>
        <dbReference type="ChEBI" id="CHEBI:62727"/>
        <dbReference type="ChEBI" id="CHEBI:71302"/>
        <dbReference type="ChEBI" id="CHEBI:456215"/>
        <dbReference type="EC" id="2.10.1.1"/>
    </reaction>
</comment>
<keyword evidence="4 7" id="KW-0500">Molybdenum</keyword>
<keyword evidence="5 7" id="KW-0501">Molybdenum cofactor biosynthesis</keyword>
<dbReference type="Pfam" id="PF03454">
    <property type="entry name" value="MoeA_C"/>
    <property type="match status" value="1"/>
</dbReference>
<proteinExistence type="inferred from homology"/>
<dbReference type="SUPFAM" id="SSF53218">
    <property type="entry name" value="Molybdenum cofactor biosynthesis proteins"/>
    <property type="match status" value="1"/>
</dbReference>
<dbReference type="Pfam" id="PF03453">
    <property type="entry name" value="MoeA_N"/>
    <property type="match status" value="1"/>
</dbReference>
<dbReference type="InterPro" id="IPR036688">
    <property type="entry name" value="MoeA_C_domain_IV_sf"/>
</dbReference>
<dbReference type="CDD" id="cd00887">
    <property type="entry name" value="MoeA"/>
    <property type="match status" value="1"/>
</dbReference>
<comment type="cofactor">
    <cofactor evidence="7">
        <name>Mg(2+)</name>
        <dbReference type="ChEBI" id="CHEBI:18420"/>
    </cofactor>
</comment>
<accession>A0ABW4TH53</accession>
<dbReference type="Gene3D" id="3.90.105.10">
    <property type="entry name" value="Molybdopterin biosynthesis moea protein, domain 2"/>
    <property type="match status" value="1"/>
</dbReference>
<evidence type="ECO:0000256" key="6">
    <source>
        <dbReference type="ARBA" id="ARBA00047317"/>
    </source>
</evidence>
<evidence type="ECO:0000256" key="7">
    <source>
        <dbReference type="RuleBase" id="RU365090"/>
    </source>
</evidence>
<organism evidence="9 10">
    <name type="scientific">Nonomuraea mangrovi</name>
    <dbReference type="NCBI Taxonomy" id="2316207"/>
    <lineage>
        <taxon>Bacteria</taxon>
        <taxon>Bacillati</taxon>
        <taxon>Actinomycetota</taxon>
        <taxon>Actinomycetes</taxon>
        <taxon>Streptosporangiales</taxon>
        <taxon>Streptosporangiaceae</taxon>
        <taxon>Nonomuraea</taxon>
    </lineage>
</organism>
<sequence length="396" mass="40902">MKSVDAHLADILATVRTLAPLELELERALGTTLAEEVSSPVPLPPFDNSAMDGYAVRSADVAAAPVTLPVIDDIPAGSGELRAIGPGHAVRIMTGAPLPAGADAVVPVEWTDAGTATVRVDRPVAEGNAVRRAGEDVQAGEVVLKPGTRIGAAQLGIIAGTGRRRVWVRPRPRVVVLSTGAELVEPGAPLGAGQIWDSNSFTLTAAVREAGGDGFRAGTVTDDPAVFLDQLDAQLVRADVVITSGGVSMGAYEPVKEALTPLGTVRFERVAMQPGMPQGFGVVGDDQVPIFTLPGNPVSSYVSFMLFVRPALRKMSGLPAGPPPLHTAQVLSALRSPEGKRSFLRGVLADDGTVVTPVHGQGSHQLAALASANCLIVVPEQVTEVPSGAAVQVIRI</sequence>
<comment type="caution">
    <text evidence="9">The sequence shown here is derived from an EMBL/GenBank/DDBJ whole genome shotgun (WGS) entry which is preliminary data.</text>
</comment>
<evidence type="ECO:0000256" key="3">
    <source>
        <dbReference type="ARBA" id="ARBA00010763"/>
    </source>
</evidence>
<evidence type="ECO:0000313" key="10">
    <source>
        <dbReference type="Proteomes" id="UP001597368"/>
    </source>
</evidence>
<evidence type="ECO:0000313" key="9">
    <source>
        <dbReference type="EMBL" id="MFD1940362.1"/>
    </source>
</evidence>
<keyword evidence="7" id="KW-0460">Magnesium</keyword>
<dbReference type="RefSeq" id="WP_379583500.1">
    <property type="nucleotide sequence ID" value="NZ_JBHUFV010000106.1"/>
</dbReference>
<reference evidence="10" key="1">
    <citation type="journal article" date="2019" name="Int. J. Syst. Evol. Microbiol.">
        <title>The Global Catalogue of Microorganisms (GCM) 10K type strain sequencing project: providing services to taxonomists for standard genome sequencing and annotation.</title>
        <authorList>
            <consortium name="The Broad Institute Genomics Platform"/>
            <consortium name="The Broad Institute Genome Sequencing Center for Infectious Disease"/>
            <person name="Wu L."/>
            <person name="Ma J."/>
        </authorList>
    </citation>
    <scope>NUCLEOTIDE SEQUENCE [LARGE SCALE GENOMIC DNA]</scope>
    <source>
        <strain evidence="10">ICMP 6774ER</strain>
    </source>
</reference>
<keyword evidence="10" id="KW-1185">Reference proteome</keyword>
<dbReference type="SUPFAM" id="SSF63882">
    <property type="entry name" value="MoeA N-terminal region -like"/>
    <property type="match status" value="1"/>
</dbReference>
<dbReference type="InterPro" id="IPR038987">
    <property type="entry name" value="MoeA-like"/>
</dbReference>